<dbReference type="RefSeq" id="WP_133316992.1">
    <property type="nucleotide sequence ID" value="NZ_SMTL01000003.1"/>
</dbReference>
<reference evidence="3 4" key="1">
    <citation type="submission" date="2019-03" db="EMBL/GenBank/DDBJ databases">
        <title>Rhizobium sp. nov., an bacterium isolated from biocrust in Mu Us Desert.</title>
        <authorList>
            <person name="Lixiong L."/>
        </authorList>
    </citation>
    <scope>NUCLEOTIDE SEQUENCE [LARGE SCALE GENOMIC DNA]</scope>
    <source>
        <strain evidence="3 4">SPY-1</strain>
    </source>
</reference>
<dbReference type="OrthoDB" id="7281440at2"/>
<organism evidence="3 4">
    <name type="scientific">Rhizobium deserti</name>
    <dbReference type="NCBI Taxonomy" id="2547961"/>
    <lineage>
        <taxon>Bacteria</taxon>
        <taxon>Pseudomonadati</taxon>
        <taxon>Pseudomonadota</taxon>
        <taxon>Alphaproteobacteria</taxon>
        <taxon>Hyphomicrobiales</taxon>
        <taxon>Rhizobiaceae</taxon>
        <taxon>Rhizobium/Agrobacterium group</taxon>
        <taxon>Rhizobium</taxon>
    </lineage>
</organism>
<proteinExistence type="predicted"/>
<dbReference type="AlphaFoldDB" id="A0A4R5UHV9"/>
<dbReference type="InterPro" id="IPR025419">
    <property type="entry name" value="DUF4142"/>
</dbReference>
<keyword evidence="4" id="KW-1185">Reference proteome</keyword>
<dbReference type="Pfam" id="PF13628">
    <property type="entry name" value="DUF4142"/>
    <property type="match status" value="1"/>
</dbReference>
<gene>
    <name evidence="3" type="ORF">E2F50_15195</name>
</gene>
<evidence type="ECO:0000256" key="1">
    <source>
        <dbReference type="SAM" id="SignalP"/>
    </source>
</evidence>
<feature type="domain" description="DUF4142" evidence="2">
    <location>
        <begin position="44"/>
        <end position="159"/>
    </location>
</feature>
<sequence length="166" mass="17619">MNRRNILLGIAAASVLPMSGTMSGVALAQTSGIERAKLEALMGGDYATATSRLAARKAKNRLVRTFAELEITEQAAVAKAFGSRPGAAGLSRRHAMLVEKLAAVDGPTFDMMYINGQIQGHEELLAIHKRYARTGSDPMARGASIVGVPSIQSHLVMLRGIQSMLS</sequence>
<dbReference type="Proteomes" id="UP000295238">
    <property type="component" value="Unassembled WGS sequence"/>
</dbReference>
<comment type="caution">
    <text evidence="3">The sequence shown here is derived from an EMBL/GenBank/DDBJ whole genome shotgun (WGS) entry which is preliminary data.</text>
</comment>
<dbReference type="EMBL" id="SMTL01000003">
    <property type="protein sequence ID" value="TDK35571.1"/>
    <property type="molecule type" value="Genomic_DNA"/>
</dbReference>
<keyword evidence="1" id="KW-0732">Signal</keyword>
<protein>
    <submittedName>
        <fullName evidence="3">DUF4142 domain-containing protein</fullName>
    </submittedName>
</protein>
<evidence type="ECO:0000259" key="2">
    <source>
        <dbReference type="Pfam" id="PF13628"/>
    </source>
</evidence>
<feature type="signal peptide" evidence="1">
    <location>
        <begin position="1"/>
        <end position="28"/>
    </location>
</feature>
<name>A0A4R5UHV9_9HYPH</name>
<feature type="chain" id="PRO_5020727020" evidence="1">
    <location>
        <begin position="29"/>
        <end position="166"/>
    </location>
</feature>
<evidence type="ECO:0000313" key="4">
    <source>
        <dbReference type="Proteomes" id="UP000295238"/>
    </source>
</evidence>
<evidence type="ECO:0000313" key="3">
    <source>
        <dbReference type="EMBL" id="TDK35571.1"/>
    </source>
</evidence>
<accession>A0A4R5UHV9</accession>